<organism evidence="6 7">
    <name type="scientific">Vulcaniibacterium thermophilum</name>
    <dbReference type="NCBI Taxonomy" id="1169913"/>
    <lineage>
        <taxon>Bacteria</taxon>
        <taxon>Pseudomonadati</taxon>
        <taxon>Pseudomonadota</taxon>
        <taxon>Gammaproteobacteria</taxon>
        <taxon>Lysobacterales</taxon>
        <taxon>Lysobacteraceae</taxon>
        <taxon>Vulcaniibacterium</taxon>
    </lineage>
</organism>
<evidence type="ECO:0000313" key="7">
    <source>
        <dbReference type="Proteomes" id="UP000636453"/>
    </source>
</evidence>
<dbReference type="RefSeq" id="WP_186760843.1">
    <property type="nucleotide sequence ID" value="NZ_BNCF01000009.1"/>
</dbReference>
<dbReference type="PANTHER" id="PTHR10357:SF215">
    <property type="entry name" value="ALPHA-AMYLASE 1"/>
    <property type="match status" value="1"/>
</dbReference>
<keyword evidence="7" id="KW-1185">Reference proteome</keyword>
<evidence type="ECO:0000259" key="5">
    <source>
        <dbReference type="SMART" id="SM00642"/>
    </source>
</evidence>
<keyword evidence="2" id="KW-0479">Metal-binding</keyword>
<dbReference type="GO" id="GO:0046872">
    <property type="term" value="F:metal ion binding"/>
    <property type="evidence" value="ECO:0007669"/>
    <property type="project" value="UniProtKB-KW"/>
</dbReference>
<reference evidence="6" key="1">
    <citation type="journal article" date="2014" name="Int. J. Syst. Evol. Microbiol.">
        <title>Complete genome sequence of Corynebacterium casei LMG S-19264T (=DSM 44701T), isolated from a smear-ripened cheese.</title>
        <authorList>
            <consortium name="US DOE Joint Genome Institute (JGI-PGF)"/>
            <person name="Walter F."/>
            <person name="Albersmeier A."/>
            <person name="Kalinowski J."/>
            <person name="Ruckert C."/>
        </authorList>
    </citation>
    <scope>NUCLEOTIDE SEQUENCE</scope>
    <source>
        <strain evidence="6">KCTC 32020</strain>
    </source>
</reference>
<protein>
    <submittedName>
        <fullName evidence="6">Alpha-amylase</fullName>
    </submittedName>
</protein>
<evidence type="ECO:0000256" key="2">
    <source>
        <dbReference type="ARBA" id="ARBA00022723"/>
    </source>
</evidence>
<sequence>MATACADAAAAGDAALRLHVPSPDWRDQVVYLVMIDRFADGDPRNNDQGTGEFDPASEAKFSGGDLRGIAQRLDYIEGLGATALWITPPVLNQWWNPRAKYGGYHGYWARDFKAVDPHFGTLEDYRRLSDALHRRGMYLIQDVVVNHTGDYLHYPAPGGAPQVGTDGAGHRGPSQPPFDANDPRDPAQRARGIYHWTPDIADFDDPRQVWTYQLSGLDDMNTENPEVRRALRDSYGYWIREVGVDAFRVDTAFYVPPSYFRDFLYADDAAAPGVLQVARATGRRDFHVFGEGFALDKPFQDAQMRRIDGYMRDAEGALLPGMIHFPLYGSLTEVFARGRPPAELAYRIERTMQVHADPHRMPTFVDNHDVDRFRRHGSEPALKQALLAMLTLPGIPVIYYGTEQGFTDMRAAMFAGGHGAGGRDRFDTRAPLYRFLREAIALRRAHRVFSRGVPRVLAGNPAAPGVLAYAMEPAGCGGAAARACATADGAPALVVFNTADVPALLPALDVGWGAGVALRPLFALGERPRAARTDADGRLTLVLPPRAAYVWARGTAKPVAQVAGRISLEDAPASVEGDFTLSGAAHGTRRLKLVVDGDLAHAREVAVDAQGRWRAAVDTSAMADGGVEHTAVLWDEAGGAVSPPHRFRVTRPWRVLSEATDPAGDDAGPHGRYRYPTDPSWGSHASLDLRRVRVAGAGGALRIEIQTGELLRGWNPPNDFDHVAFTVFVELPGRTGGARAMPLQNAELPDGMRWHVRLRAHGWASGLFSSEGADAGREGTPLTPGPSLAVDAAARTVTFTLPARALGNPATLAGARVHVTTWDYDGGYRPLTAEPGGGTFGGGGADDPKVMDAVTVVVPPR</sequence>
<dbReference type="SUPFAM" id="SSF51445">
    <property type="entry name" value="(Trans)glycosidases"/>
    <property type="match status" value="1"/>
</dbReference>
<proteinExistence type="predicted"/>
<evidence type="ECO:0000256" key="3">
    <source>
        <dbReference type="ARBA" id="ARBA00022729"/>
    </source>
</evidence>
<dbReference type="InterPro" id="IPR006047">
    <property type="entry name" value="GH13_cat_dom"/>
</dbReference>
<evidence type="ECO:0000256" key="1">
    <source>
        <dbReference type="ARBA" id="ARBA00001913"/>
    </source>
</evidence>
<dbReference type="Pfam" id="PF00128">
    <property type="entry name" value="Alpha-amylase"/>
    <property type="match status" value="2"/>
</dbReference>
<keyword evidence="3" id="KW-0732">Signal</keyword>
<evidence type="ECO:0000313" key="6">
    <source>
        <dbReference type="EMBL" id="GHE36620.1"/>
    </source>
</evidence>
<dbReference type="Gene3D" id="3.20.20.80">
    <property type="entry name" value="Glycosidases"/>
    <property type="match status" value="1"/>
</dbReference>
<dbReference type="GO" id="GO:0005975">
    <property type="term" value="P:carbohydrate metabolic process"/>
    <property type="evidence" value="ECO:0007669"/>
    <property type="project" value="InterPro"/>
</dbReference>
<dbReference type="Proteomes" id="UP000636453">
    <property type="component" value="Unassembled WGS sequence"/>
</dbReference>
<evidence type="ECO:0000256" key="4">
    <source>
        <dbReference type="SAM" id="MobiDB-lite"/>
    </source>
</evidence>
<dbReference type="InterPro" id="IPR019248">
    <property type="entry name" value="Glucodextran_C"/>
</dbReference>
<dbReference type="Pfam" id="PF09985">
    <property type="entry name" value="Glucodextran_C"/>
    <property type="match status" value="1"/>
</dbReference>
<dbReference type="Gene3D" id="2.60.40.1190">
    <property type="match status" value="1"/>
</dbReference>
<comment type="cofactor">
    <cofactor evidence="1">
        <name>Ca(2+)</name>
        <dbReference type="ChEBI" id="CHEBI:29108"/>
    </cofactor>
</comment>
<dbReference type="InterPro" id="IPR017853">
    <property type="entry name" value="GH"/>
</dbReference>
<dbReference type="SMART" id="SM00642">
    <property type="entry name" value="Aamy"/>
    <property type="match status" value="1"/>
</dbReference>
<reference evidence="6" key="2">
    <citation type="submission" date="2020-09" db="EMBL/GenBank/DDBJ databases">
        <authorList>
            <person name="Sun Q."/>
            <person name="Kim S."/>
        </authorList>
    </citation>
    <scope>NUCLEOTIDE SEQUENCE</scope>
    <source>
        <strain evidence="6">KCTC 32020</strain>
    </source>
</reference>
<dbReference type="PANTHER" id="PTHR10357">
    <property type="entry name" value="ALPHA-AMYLASE FAMILY MEMBER"/>
    <property type="match status" value="1"/>
</dbReference>
<feature type="domain" description="Glycosyl hydrolase family 13 catalytic" evidence="5">
    <location>
        <begin position="32"/>
        <end position="443"/>
    </location>
</feature>
<dbReference type="AlphaFoldDB" id="A0A918Z594"/>
<accession>A0A918Z594</accession>
<dbReference type="EMBL" id="BNCF01000009">
    <property type="protein sequence ID" value="GHE36620.1"/>
    <property type="molecule type" value="Genomic_DNA"/>
</dbReference>
<name>A0A918Z594_9GAMM</name>
<feature type="region of interest" description="Disordered" evidence="4">
    <location>
        <begin position="156"/>
        <end position="187"/>
    </location>
</feature>
<dbReference type="SUPFAM" id="SSF49344">
    <property type="entry name" value="CBD9-like"/>
    <property type="match status" value="1"/>
</dbReference>
<comment type="caution">
    <text evidence="6">The sequence shown here is derived from an EMBL/GenBank/DDBJ whole genome shotgun (WGS) entry which is preliminary data.</text>
</comment>
<gene>
    <name evidence="6" type="ORF">GCM10007167_18620</name>
</gene>